<dbReference type="InterPro" id="IPR013424">
    <property type="entry name" value="Ice-binding_C"/>
</dbReference>
<evidence type="ECO:0000313" key="4">
    <source>
        <dbReference type="Proteomes" id="UP000520814"/>
    </source>
</evidence>
<dbReference type="InterPro" id="IPR011042">
    <property type="entry name" value="6-blade_b-propeller_TolB-like"/>
</dbReference>
<feature type="chain" id="PRO_5030894107" evidence="1">
    <location>
        <begin position="24"/>
        <end position="339"/>
    </location>
</feature>
<evidence type="ECO:0000259" key="2">
    <source>
        <dbReference type="Pfam" id="PF07589"/>
    </source>
</evidence>
<comment type="caution">
    <text evidence="3">The sequence shown here is derived from an EMBL/GenBank/DDBJ whole genome shotgun (WGS) entry which is preliminary data.</text>
</comment>
<evidence type="ECO:0000256" key="1">
    <source>
        <dbReference type="SAM" id="SignalP"/>
    </source>
</evidence>
<reference evidence="3 4" key="1">
    <citation type="submission" date="2020-08" db="EMBL/GenBank/DDBJ databases">
        <title>Genomic Encyclopedia of Type Strains, Phase IV (KMG-IV): sequencing the most valuable type-strain genomes for metagenomic binning, comparative biology and taxonomic classification.</title>
        <authorList>
            <person name="Goeker M."/>
        </authorList>
    </citation>
    <scope>NUCLEOTIDE SEQUENCE [LARGE SCALE GENOMIC DNA]</scope>
    <source>
        <strain evidence="3 4">DSM 23562</strain>
    </source>
</reference>
<dbReference type="AlphaFoldDB" id="A0A7W9SVJ4"/>
<accession>A0A7W9SVJ4</accession>
<dbReference type="SUPFAM" id="SSF75011">
    <property type="entry name" value="3-carboxy-cis,cis-mucoante lactonizing enzyme"/>
    <property type="match status" value="1"/>
</dbReference>
<feature type="domain" description="Ice-binding protein C-terminal" evidence="2">
    <location>
        <begin position="314"/>
        <end position="337"/>
    </location>
</feature>
<dbReference type="Proteomes" id="UP000520814">
    <property type="component" value="Unassembled WGS sequence"/>
</dbReference>
<sequence>MQFSFKRGLAVLGVLALTSGAQAQNLYVGDFSGNSVLRFNAFTGGLPDATIPSLTQPDHIQTTANDLYIAAFGDGAVFKYNRTNLAAPRTTLISLNNVIGLQLNPAGTELITTNTQGVQNASIRRYSITGSLLDTVDISGIANDPWSVRLDSANNRLLFSMGFFSNSANQGIYTLPLNFTSASVPTALVTGASLNGISRPGGIAILPNGDFFTVGSLFAGGPLRINRYNAAGSYLTTVTDGAGGAIFNNLSGFDLAIGPDGNLYATANPTSGGNGSVLKINATTNTFDSVFVGPAANIQIAKTLYFDSFAGSTAAPEPGTLALGALGLLGLVAARRRKH</sequence>
<dbReference type="EMBL" id="JACHGW010000008">
    <property type="protein sequence ID" value="MBB6053652.1"/>
    <property type="molecule type" value="Genomic_DNA"/>
</dbReference>
<keyword evidence="4" id="KW-1185">Reference proteome</keyword>
<keyword evidence="1" id="KW-0732">Signal</keyword>
<organism evidence="3 4">
    <name type="scientific">Armatimonas rosea</name>
    <dbReference type="NCBI Taxonomy" id="685828"/>
    <lineage>
        <taxon>Bacteria</taxon>
        <taxon>Bacillati</taxon>
        <taxon>Armatimonadota</taxon>
        <taxon>Armatimonadia</taxon>
        <taxon>Armatimonadales</taxon>
        <taxon>Armatimonadaceae</taxon>
        <taxon>Armatimonas</taxon>
    </lineage>
</organism>
<evidence type="ECO:0000313" key="3">
    <source>
        <dbReference type="EMBL" id="MBB6053652.1"/>
    </source>
</evidence>
<dbReference type="RefSeq" id="WP_184203746.1">
    <property type="nucleotide sequence ID" value="NZ_JACHGW010000008.1"/>
</dbReference>
<dbReference type="Pfam" id="PF07589">
    <property type="entry name" value="PEP-CTERM"/>
    <property type="match status" value="1"/>
</dbReference>
<name>A0A7W9SVJ4_ARMRO</name>
<gene>
    <name evidence="3" type="ORF">HNQ39_005494</name>
</gene>
<protein>
    <submittedName>
        <fullName evidence="3">MYXO-CTERM domain-containing protein</fullName>
    </submittedName>
</protein>
<feature type="signal peptide" evidence="1">
    <location>
        <begin position="1"/>
        <end position="23"/>
    </location>
</feature>
<dbReference type="Gene3D" id="2.120.10.30">
    <property type="entry name" value="TolB, C-terminal domain"/>
    <property type="match status" value="1"/>
</dbReference>
<proteinExistence type="predicted"/>